<accession>A0AA39RTW1</accession>
<keyword evidence="5" id="KW-0067">ATP-binding</keyword>
<dbReference type="PANTHER" id="PTHR27002:SF1050">
    <property type="entry name" value="CYSTEINE-RICH RECEPTOR-LIKE PROTEIN KINASE 5"/>
    <property type="match status" value="1"/>
</dbReference>
<dbReference type="GO" id="GO:0042742">
    <property type="term" value="P:defense response to bacterium"/>
    <property type="evidence" value="ECO:0007669"/>
    <property type="project" value="TreeGrafter"/>
</dbReference>
<evidence type="ECO:0000256" key="4">
    <source>
        <dbReference type="ARBA" id="ARBA00022777"/>
    </source>
</evidence>
<evidence type="ECO:0000313" key="6">
    <source>
        <dbReference type="EMBL" id="KAK0578552.1"/>
    </source>
</evidence>
<dbReference type="GO" id="GO:0005886">
    <property type="term" value="C:plasma membrane"/>
    <property type="evidence" value="ECO:0007669"/>
    <property type="project" value="TreeGrafter"/>
</dbReference>
<organism evidence="6 7">
    <name type="scientific">Acer saccharum</name>
    <name type="common">Sugar maple</name>
    <dbReference type="NCBI Taxonomy" id="4024"/>
    <lineage>
        <taxon>Eukaryota</taxon>
        <taxon>Viridiplantae</taxon>
        <taxon>Streptophyta</taxon>
        <taxon>Embryophyta</taxon>
        <taxon>Tracheophyta</taxon>
        <taxon>Spermatophyta</taxon>
        <taxon>Magnoliopsida</taxon>
        <taxon>eudicotyledons</taxon>
        <taxon>Gunneridae</taxon>
        <taxon>Pentapetalae</taxon>
        <taxon>rosids</taxon>
        <taxon>malvids</taxon>
        <taxon>Sapindales</taxon>
        <taxon>Sapindaceae</taxon>
        <taxon>Hippocastanoideae</taxon>
        <taxon>Acereae</taxon>
        <taxon>Acer</taxon>
    </lineage>
</organism>
<dbReference type="PANTHER" id="PTHR27002">
    <property type="entry name" value="RECEPTOR-LIKE SERINE/THREONINE-PROTEIN KINASE SD1-8"/>
    <property type="match status" value="1"/>
</dbReference>
<name>A0AA39RTW1_ACESA</name>
<gene>
    <name evidence="6" type="ORF">LWI29_012147</name>
</gene>
<keyword evidence="2" id="KW-0808">Transferase</keyword>
<dbReference type="InterPro" id="IPR011009">
    <property type="entry name" value="Kinase-like_dom_sf"/>
</dbReference>
<keyword evidence="3" id="KW-0547">Nucleotide-binding</keyword>
<evidence type="ECO:0000256" key="2">
    <source>
        <dbReference type="ARBA" id="ARBA00022679"/>
    </source>
</evidence>
<keyword evidence="1" id="KW-0723">Serine/threonine-protein kinase</keyword>
<reference evidence="6" key="1">
    <citation type="journal article" date="2022" name="Plant J.">
        <title>Strategies of tolerance reflected in two North American maple genomes.</title>
        <authorList>
            <person name="McEvoy S.L."/>
            <person name="Sezen U.U."/>
            <person name="Trouern-Trend A."/>
            <person name="McMahon S.M."/>
            <person name="Schaberg P.G."/>
            <person name="Yang J."/>
            <person name="Wegrzyn J.L."/>
            <person name="Swenson N.G."/>
        </authorList>
    </citation>
    <scope>NUCLEOTIDE SEQUENCE</scope>
    <source>
        <strain evidence="6">NS2018</strain>
    </source>
</reference>
<protein>
    <submittedName>
        <fullName evidence="6">Uncharacterized protein</fullName>
    </submittedName>
</protein>
<dbReference type="GO" id="GO:0004674">
    <property type="term" value="F:protein serine/threonine kinase activity"/>
    <property type="evidence" value="ECO:0007669"/>
    <property type="project" value="UniProtKB-KW"/>
</dbReference>
<dbReference type="Gene3D" id="3.30.200.20">
    <property type="entry name" value="Phosphorylase Kinase, domain 1"/>
    <property type="match status" value="1"/>
</dbReference>
<proteinExistence type="predicted"/>
<evidence type="ECO:0000256" key="1">
    <source>
        <dbReference type="ARBA" id="ARBA00022527"/>
    </source>
</evidence>
<dbReference type="GO" id="GO:0005524">
    <property type="term" value="F:ATP binding"/>
    <property type="evidence" value="ECO:0007669"/>
    <property type="project" value="UniProtKB-KW"/>
</dbReference>
<reference evidence="6" key="2">
    <citation type="submission" date="2023-06" db="EMBL/GenBank/DDBJ databases">
        <authorList>
            <person name="Swenson N.G."/>
            <person name="Wegrzyn J.L."/>
            <person name="Mcevoy S.L."/>
        </authorList>
    </citation>
    <scope>NUCLEOTIDE SEQUENCE</scope>
    <source>
        <strain evidence="6">NS2018</strain>
        <tissue evidence="6">Leaf</tissue>
    </source>
</reference>
<sequence>MSIPWFVDDSSITEVHPWRARKKYNSLPGKIDISTIESLQFDFGTIQAATNGFSTDNKLGEGGFGVFYKGVLSNGQEITVKRL</sequence>
<evidence type="ECO:0000313" key="7">
    <source>
        <dbReference type="Proteomes" id="UP001168877"/>
    </source>
</evidence>
<evidence type="ECO:0000256" key="5">
    <source>
        <dbReference type="ARBA" id="ARBA00022840"/>
    </source>
</evidence>
<dbReference type="AlphaFoldDB" id="A0AA39RTW1"/>
<dbReference type="EMBL" id="JAUESC010000385">
    <property type="protein sequence ID" value="KAK0578552.1"/>
    <property type="molecule type" value="Genomic_DNA"/>
</dbReference>
<evidence type="ECO:0000256" key="3">
    <source>
        <dbReference type="ARBA" id="ARBA00022741"/>
    </source>
</evidence>
<dbReference type="SUPFAM" id="SSF56112">
    <property type="entry name" value="Protein kinase-like (PK-like)"/>
    <property type="match status" value="1"/>
</dbReference>
<dbReference type="Proteomes" id="UP001168877">
    <property type="component" value="Unassembled WGS sequence"/>
</dbReference>
<keyword evidence="4" id="KW-0418">Kinase</keyword>
<comment type="caution">
    <text evidence="6">The sequence shown here is derived from an EMBL/GenBank/DDBJ whole genome shotgun (WGS) entry which is preliminary data.</text>
</comment>
<keyword evidence="7" id="KW-1185">Reference proteome</keyword>